<protein>
    <submittedName>
        <fullName evidence="1">Neurogenic locus notch-like protein</fullName>
    </submittedName>
</protein>
<name>A0A3M7R647_BRAPC</name>
<organism evidence="1 2">
    <name type="scientific">Brachionus plicatilis</name>
    <name type="common">Marine rotifer</name>
    <name type="synonym">Brachionus muelleri</name>
    <dbReference type="NCBI Taxonomy" id="10195"/>
    <lineage>
        <taxon>Eukaryota</taxon>
        <taxon>Metazoa</taxon>
        <taxon>Spiralia</taxon>
        <taxon>Gnathifera</taxon>
        <taxon>Rotifera</taxon>
        <taxon>Eurotatoria</taxon>
        <taxon>Monogononta</taxon>
        <taxon>Pseudotrocha</taxon>
        <taxon>Ploima</taxon>
        <taxon>Brachionidae</taxon>
        <taxon>Brachionus</taxon>
    </lineage>
</organism>
<proteinExistence type="predicted"/>
<reference evidence="1 2" key="1">
    <citation type="journal article" date="2018" name="Sci. Rep.">
        <title>Genomic signatures of local adaptation to the degree of environmental predictability in rotifers.</title>
        <authorList>
            <person name="Franch-Gras L."/>
            <person name="Hahn C."/>
            <person name="Garcia-Roger E.M."/>
            <person name="Carmona M.J."/>
            <person name="Serra M."/>
            <person name="Gomez A."/>
        </authorList>
    </citation>
    <scope>NUCLEOTIDE SEQUENCE [LARGE SCALE GENOMIC DNA]</scope>
    <source>
        <strain evidence="1">HYR1</strain>
    </source>
</reference>
<sequence>MDYLNEANWATCPPATAAITQSHNSWLRYLSAKFNTLETRICLLETENRNQSIQIATLQKENDSLKHTTANNTNESSTVMNPNQTFASMLQGNNQKSESEMVMLTKVSQEFKRREKIENNIIISGLPEHESDNQDEKNRHDVTEVGKILEALGVDKTKCKRVARIRVRAQTTNTNNDSVNATRPAMMLVELKDNESKRLIITQSRVLARDNNYKNVYINQDRTITERIFDKQLREDKKDRNSKLEHVETVNNITLRYKKDAQGKRWFWGIRNDELVWVLHQDDRL</sequence>
<dbReference type="EMBL" id="REGN01004107">
    <property type="protein sequence ID" value="RNA19072.1"/>
    <property type="molecule type" value="Genomic_DNA"/>
</dbReference>
<comment type="caution">
    <text evidence="1">The sequence shown here is derived from an EMBL/GenBank/DDBJ whole genome shotgun (WGS) entry which is preliminary data.</text>
</comment>
<dbReference type="Proteomes" id="UP000276133">
    <property type="component" value="Unassembled WGS sequence"/>
</dbReference>
<dbReference type="OrthoDB" id="6778856at2759"/>
<keyword evidence="2" id="KW-1185">Reference proteome</keyword>
<gene>
    <name evidence="1" type="ORF">BpHYR1_025787</name>
</gene>
<evidence type="ECO:0000313" key="2">
    <source>
        <dbReference type="Proteomes" id="UP000276133"/>
    </source>
</evidence>
<dbReference type="AlphaFoldDB" id="A0A3M7R647"/>
<accession>A0A3M7R647</accession>
<evidence type="ECO:0000313" key="1">
    <source>
        <dbReference type="EMBL" id="RNA19072.1"/>
    </source>
</evidence>